<dbReference type="CDD" id="cd09077">
    <property type="entry name" value="R1-I-EN"/>
    <property type="match status" value="1"/>
</dbReference>
<dbReference type="SUPFAM" id="SSF56219">
    <property type="entry name" value="DNase I-like"/>
    <property type="match status" value="1"/>
</dbReference>
<dbReference type="EMBL" id="AGBW02012915">
    <property type="protein sequence ID" value="OWR44217.1"/>
    <property type="molecule type" value="Genomic_DNA"/>
</dbReference>
<feature type="region of interest" description="Disordered" evidence="1">
    <location>
        <begin position="32"/>
        <end position="148"/>
    </location>
</feature>
<proteinExistence type="predicted"/>
<protein>
    <submittedName>
        <fullName evidence="2">Reverse transcrpitase</fullName>
    </submittedName>
</protein>
<comment type="caution">
    <text evidence="2">The sequence shown here is derived from an EMBL/GenBank/DDBJ whole genome shotgun (WGS) entry which is preliminary data.</text>
</comment>
<accession>A0A212ERV5</accession>
<dbReference type="OrthoDB" id="415822at2759"/>
<name>A0A212ERV5_DANPL</name>
<dbReference type="Gene3D" id="3.60.10.10">
    <property type="entry name" value="Endonuclease/exonuclease/phosphatase"/>
    <property type="match status" value="1"/>
</dbReference>
<dbReference type="STRING" id="278856.A0A212ERV5"/>
<evidence type="ECO:0000256" key="1">
    <source>
        <dbReference type="SAM" id="MobiDB-lite"/>
    </source>
</evidence>
<dbReference type="Pfam" id="PF14529">
    <property type="entry name" value="Exo_endo_phos_2"/>
    <property type="match status" value="1"/>
</dbReference>
<dbReference type="AlphaFoldDB" id="A0A212ERV5"/>
<keyword evidence="3" id="KW-1185">Reference proteome</keyword>
<dbReference type="eggNOG" id="KOG1075">
    <property type="taxonomic scope" value="Eukaryota"/>
</dbReference>
<dbReference type="InterPro" id="IPR005135">
    <property type="entry name" value="Endo/exonuclease/phosphatase"/>
</dbReference>
<sequence>MERAVREAVALSSARLDARLESLETRLLPAPRFCPPLAFDKKETDAQSAMPRPRQKTPAPEAAVTTLSPPSNPSPEEKKRRKARASAAAKEAAVTRKDASKSQAATKAPAASEWTRVATKKGNKGQKKQQRAAPPQKKEGKKRNLQAPKSAAVGNLNYCARSQDLLDHYAAQWSIDMDMVCEPYRVLPRDNWIGNVDSTVALVFGPNIAPPCFGGTIKGRDYVGGKLGSVTVLGVYFSPNRPLAQFEAFLLQLTSVVNGATDPVIVAGDFNAKSALWGCAATDARGRAMERWMASTDLLPVSRGSVSTCVRQQGESIVDVTLVSSPAAHRIANWRVQEGTETLSDHRFIRFDVISHTSEPASTTPPGGGPRWSVRRLDRNLLEEAAVVASWVPLPSADAAACAEWLNEASRNICDASMRRVGNTGRRRQAYWWRPESGMAQRGVAQHLRRLNAMSGQYRTATTGVLVAA</sequence>
<dbReference type="Proteomes" id="UP000007151">
    <property type="component" value="Unassembled WGS sequence"/>
</dbReference>
<feature type="compositionally biased region" description="Basic residues" evidence="1">
    <location>
        <begin position="118"/>
        <end position="130"/>
    </location>
</feature>
<gene>
    <name evidence="2" type="ORF">KGM_213969</name>
</gene>
<evidence type="ECO:0000313" key="3">
    <source>
        <dbReference type="Proteomes" id="UP000007151"/>
    </source>
</evidence>
<dbReference type="PANTHER" id="PTHR33273">
    <property type="entry name" value="DOMAIN-CONTAINING PROTEIN, PUTATIVE-RELATED"/>
    <property type="match status" value="1"/>
</dbReference>
<dbReference type="PANTHER" id="PTHR33273:SF4">
    <property type="entry name" value="ENDONUCLEASE_EXONUCLEASE_PHOSPHATASE DOMAIN-CONTAINING PROTEIN"/>
    <property type="match status" value="1"/>
</dbReference>
<dbReference type="InterPro" id="IPR036691">
    <property type="entry name" value="Endo/exonu/phosph_ase_sf"/>
</dbReference>
<reference evidence="2 3" key="1">
    <citation type="journal article" date="2011" name="Cell">
        <title>The monarch butterfly genome yields insights into long-distance migration.</title>
        <authorList>
            <person name="Zhan S."/>
            <person name="Merlin C."/>
            <person name="Boore J.L."/>
            <person name="Reppert S.M."/>
        </authorList>
    </citation>
    <scope>NUCLEOTIDE SEQUENCE [LARGE SCALE GENOMIC DNA]</scope>
    <source>
        <strain evidence="2">F-2</strain>
    </source>
</reference>
<dbReference type="KEGG" id="dpl:KGM_213969"/>
<dbReference type="GO" id="GO:0003824">
    <property type="term" value="F:catalytic activity"/>
    <property type="evidence" value="ECO:0007669"/>
    <property type="project" value="InterPro"/>
</dbReference>
<evidence type="ECO:0000313" key="2">
    <source>
        <dbReference type="EMBL" id="OWR44217.1"/>
    </source>
</evidence>
<organism evidence="2 3">
    <name type="scientific">Danaus plexippus plexippus</name>
    <dbReference type="NCBI Taxonomy" id="278856"/>
    <lineage>
        <taxon>Eukaryota</taxon>
        <taxon>Metazoa</taxon>
        <taxon>Ecdysozoa</taxon>
        <taxon>Arthropoda</taxon>
        <taxon>Hexapoda</taxon>
        <taxon>Insecta</taxon>
        <taxon>Pterygota</taxon>
        <taxon>Neoptera</taxon>
        <taxon>Endopterygota</taxon>
        <taxon>Lepidoptera</taxon>
        <taxon>Glossata</taxon>
        <taxon>Ditrysia</taxon>
        <taxon>Papilionoidea</taxon>
        <taxon>Nymphalidae</taxon>
        <taxon>Danainae</taxon>
        <taxon>Danaini</taxon>
        <taxon>Danaina</taxon>
        <taxon>Danaus</taxon>
        <taxon>Danaus</taxon>
    </lineage>
</organism>